<name>A0A6M3LAG1_9ZZZZ</name>
<evidence type="ECO:0000313" key="1">
    <source>
        <dbReference type="EMBL" id="QJA91720.1"/>
    </source>
</evidence>
<reference evidence="1" key="1">
    <citation type="submission" date="2020-03" db="EMBL/GenBank/DDBJ databases">
        <title>The deep terrestrial virosphere.</title>
        <authorList>
            <person name="Holmfeldt K."/>
            <person name="Nilsson E."/>
            <person name="Simone D."/>
            <person name="Lopez-Fernandez M."/>
            <person name="Wu X."/>
            <person name="de Brujin I."/>
            <person name="Lundin D."/>
            <person name="Andersson A."/>
            <person name="Bertilsson S."/>
            <person name="Dopson M."/>
        </authorList>
    </citation>
    <scope>NUCLEOTIDE SEQUENCE</scope>
    <source>
        <strain evidence="1">MM415B03270</strain>
    </source>
</reference>
<accession>A0A6M3LAG1</accession>
<proteinExistence type="predicted"/>
<dbReference type="AlphaFoldDB" id="A0A6M3LAG1"/>
<gene>
    <name evidence="1" type="ORF">MM415B03270_0011</name>
</gene>
<protein>
    <submittedName>
        <fullName evidence="1">Uncharacterized protein</fullName>
    </submittedName>
</protein>
<organism evidence="1">
    <name type="scientific">viral metagenome</name>
    <dbReference type="NCBI Taxonomy" id="1070528"/>
    <lineage>
        <taxon>unclassified sequences</taxon>
        <taxon>metagenomes</taxon>
        <taxon>organismal metagenomes</taxon>
    </lineage>
</organism>
<dbReference type="EMBL" id="MT143008">
    <property type="protein sequence ID" value="QJA91720.1"/>
    <property type="molecule type" value="Genomic_DNA"/>
</dbReference>
<sequence>MGLGVPRPIPKTAIKPPGKNPEYEMLTPLFREMTICRWLAIDHSEFLKKGYTDKLKWILFERMERERENHFFKKQEVEIKKQQAEAKNKMLCKTSVRRK</sequence>